<organism evidence="1 2">
    <name type="scientific">Myriangium duriaei CBS 260.36</name>
    <dbReference type="NCBI Taxonomy" id="1168546"/>
    <lineage>
        <taxon>Eukaryota</taxon>
        <taxon>Fungi</taxon>
        <taxon>Dikarya</taxon>
        <taxon>Ascomycota</taxon>
        <taxon>Pezizomycotina</taxon>
        <taxon>Dothideomycetes</taxon>
        <taxon>Dothideomycetidae</taxon>
        <taxon>Myriangiales</taxon>
        <taxon>Myriangiaceae</taxon>
        <taxon>Myriangium</taxon>
    </lineage>
</organism>
<reference evidence="1" key="1">
    <citation type="journal article" date="2020" name="Stud. Mycol.">
        <title>101 Dothideomycetes genomes: a test case for predicting lifestyles and emergence of pathogens.</title>
        <authorList>
            <person name="Haridas S."/>
            <person name="Albert R."/>
            <person name="Binder M."/>
            <person name="Bloem J."/>
            <person name="Labutti K."/>
            <person name="Salamov A."/>
            <person name="Andreopoulos B."/>
            <person name="Baker S."/>
            <person name="Barry K."/>
            <person name="Bills G."/>
            <person name="Bluhm B."/>
            <person name="Cannon C."/>
            <person name="Castanera R."/>
            <person name="Culley D."/>
            <person name="Daum C."/>
            <person name="Ezra D."/>
            <person name="Gonzalez J."/>
            <person name="Henrissat B."/>
            <person name="Kuo A."/>
            <person name="Liang C."/>
            <person name="Lipzen A."/>
            <person name="Lutzoni F."/>
            <person name="Magnuson J."/>
            <person name="Mondo S."/>
            <person name="Nolan M."/>
            <person name="Ohm R."/>
            <person name="Pangilinan J."/>
            <person name="Park H.-J."/>
            <person name="Ramirez L."/>
            <person name="Alfaro M."/>
            <person name="Sun H."/>
            <person name="Tritt A."/>
            <person name="Yoshinaga Y."/>
            <person name="Zwiers L.-H."/>
            <person name="Turgeon B."/>
            <person name="Goodwin S."/>
            <person name="Spatafora J."/>
            <person name="Crous P."/>
            <person name="Grigoriev I."/>
        </authorList>
    </citation>
    <scope>NUCLEOTIDE SEQUENCE</scope>
    <source>
        <strain evidence="1">CBS 260.36</strain>
    </source>
</reference>
<dbReference type="OrthoDB" id="4185642at2759"/>
<dbReference type="AlphaFoldDB" id="A0A9P4MH11"/>
<sequence>MPGDAVNRERDVYICESTVHRGLAEAGLCERGLVPRYYCSIIDIDPKRVLPHLAD</sequence>
<dbReference type="EMBL" id="ML996084">
    <property type="protein sequence ID" value="KAF2154230.1"/>
    <property type="molecule type" value="Genomic_DNA"/>
</dbReference>
<evidence type="ECO:0000313" key="1">
    <source>
        <dbReference type="EMBL" id="KAF2154230.1"/>
    </source>
</evidence>
<evidence type="ECO:0000313" key="2">
    <source>
        <dbReference type="Proteomes" id="UP000799439"/>
    </source>
</evidence>
<proteinExistence type="predicted"/>
<dbReference type="Proteomes" id="UP000799439">
    <property type="component" value="Unassembled WGS sequence"/>
</dbReference>
<protein>
    <submittedName>
        <fullName evidence="1">Uncharacterized protein</fullName>
    </submittedName>
</protein>
<gene>
    <name evidence="1" type="ORF">K461DRAFT_277336</name>
</gene>
<name>A0A9P4MH11_9PEZI</name>
<accession>A0A9P4MH11</accession>
<keyword evidence="2" id="KW-1185">Reference proteome</keyword>
<comment type="caution">
    <text evidence="1">The sequence shown here is derived from an EMBL/GenBank/DDBJ whole genome shotgun (WGS) entry which is preliminary data.</text>
</comment>